<dbReference type="EMBL" id="AP029264">
    <property type="protein sequence ID" value="BFF93238.1"/>
    <property type="molecule type" value="Genomic_DNA"/>
</dbReference>
<feature type="compositionally biased region" description="Acidic residues" evidence="4">
    <location>
        <begin position="1428"/>
        <end position="1444"/>
    </location>
</feature>
<feature type="domain" description="Strawberry notch AAA" evidence="6">
    <location>
        <begin position="974"/>
        <end position="1281"/>
    </location>
</feature>
<reference evidence="8 9" key="1">
    <citation type="submission" date="2024-02" db="EMBL/GenBank/DDBJ databases">
        <title>A chromosome-level genome assembly of Drosophila madeirensis, a fruit fly species endemic to Madeira island.</title>
        <authorList>
            <person name="Tomihara K."/>
            <person name="Llopart A."/>
            <person name="Yamamoto D."/>
        </authorList>
    </citation>
    <scope>NUCLEOTIDE SEQUENCE [LARGE SCALE GENOMIC DNA]</scope>
    <source>
        <strain evidence="8 9">RF1</strain>
    </source>
</reference>
<evidence type="ECO:0000313" key="8">
    <source>
        <dbReference type="EMBL" id="BFF93238.1"/>
    </source>
</evidence>
<keyword evidence="2" id="KW-0805">Transcription regulation</keyword>
<evidence type="ECO:0000256" key="2">
    <source>
        <dbReference type="ARBA" id="ARBA00023015"/>
    </source>
</evidence>
<dbReference type="PANTHER" id="PTHR12706">
    <property type="entry name" value="STRAWBERRY NOTCH-RELATED"/>
    <property type="match status" value="1"/>
</dbReference>
<keyword evidence="9" id="KW-1185">Reference proteome</keyword>
<evidence type="ECO:0000256" key="1">
    <source>
        <dbReference type="ARBA" id="ARBA00006992"/>
    </source>
</evidence>
<dbReference type="InterPro" id="IPR027417">
    <property type="entry name" value="P-loop_NTPase"/>
</dbReference>
<protein>
    <submittedName>
        <fullName evidence="8">Protein strawberry notch homolog 1</fullName>
    </submittedName>
</protein>
<dbReference type="FunFam" id="3.40.50.300:FF:000342">
    <property type="entry name" value="Protein strawberry notch homolog 2"/>
    <property type="match status" value="1"/>
</dbReference>
<feature type="region of interest" description="Disordered" evidence="4">
    <location>
        <begin position="1"/>
        <end position="34"/>
    </location>
</feature>
<evidence type="ECO:0000313" key="9">
    <source>
        <dbReference type="Proteomes" id="UP001500889"/>
    </source>
</evidence>
<dbReference type="GO" id="GO:0006355">
    <property type="term" value="P:regulation of DNA-templated transcription"/>
    <property type="evidence" value="ECO:0007669"/>
    <property type="project" value="InterPro"/>
</dbReference>
<evidence type="ECO:0000256" key="3">
    <source>
        <dbReference type="ARBA" id="ARBA00023163"/>
    </source>
</evidence>
<feature type="domain" description="Strawberry notch helicase C" evidence="5">
    <location>
        <begin position="1542"/>
        <end position="1821"/>
    </location>
</feature>
<evidence type="ECO:0000259" key="7">
    <source>
        <dbReference type="Pfam" id="PF25373"/>
    </source>
</evidence>
<sequence length="2053" mass="229084">MPLKLCVVPNEGKRERKRRAKKAQQQKAPISRRDFLRMAEEDACSMYGGPGDPPPVPEKPAAVRSKILPLNFELHLKPKMSAAKEELSKSVIETSCRRSSAVCRELRTMAAVPIVEPFQEKIVEPIVESVQQTFSQCADVDEAPVSDTFESIWAEFDEPAMNWELPAIDANLVPPTEPQCELLASQCPKQFYSMQPSNTDQSVQSLHDLIDSLCPENPIQTLPPIAAPTLNQGWDHMYSRPSNLAPISQEFCQQMLTKSEMFFPPVKQSGNSMASCASVQPMASADHQSWDSTNHLQHWEPFHSSMVPPVARDTPIPVPQSYQSWDVNLKNVTQMQMAQPPVTPVDAPKSIAINMPKHKHAYQSWDSVPQNHIYTAKQAEYPMNMPQSIQSCNSVFIMQQDNGKEVPLSVPKAADNSPQICDIGLNNGPPTGSTRPVLIPVSRVTSAHLSTSNKPSQKSSSWLEEIMEDVEKPEQSTTELLIQQVQPAANPSTFHNANTKILSNHFENTCHGTDSELVKIQKTRVMTANNPIKMSILDHAHNSVHKNQVNTVVEPTFHFTPSGQAINMKKEHITMQKEITSLQHLSSNLNSVSGQKIEHVSTLQVPIKTPVIRVRLADNPMPELKAIPSTQLPPINHMISKANSLNAPKANRKGNPLAQNQIDNVAMQHPPTVNVPMPIIRVRPADNALQMAKSVPKKKIINVSAPIGQMKRAGQSITVLKQPITVTKMQAPFLNLNSASQEQVQTVNAVPIAMKPPIARMKPSEITTNILTGTQNLDSTIQIQLENGATIHIPQVPVTTATTIAAKSREQQPMGMPQVCQQPLTMPQPCQQFPMTGVKVQRNPPAGAQEFNGDQRPRLIYVKSATGQNIPVSFMTGPDGLITQVKRLPPNEVSRTPANRFTNGLPPLEPITPKIVQAPNTCTTMHGPVNGAGYFCGVMAPDQAVEDEEVDYEEIGVAETFAEYWPTKLKQGMPHPDAVVETATLSSVELPDITYDLSLPAHFQIAGSLSALQLEAVIYACQAHERILPSGERAGFLLGDGAGVGKGRAIAGIIYNNYLKGRKRSLWISVSNDLKFDAERDLQDIGAGTRIKVVSLNKLKYCRIDSEENGRFRKGVIFCTYTALIGESLTASSKYQARLRQLVQWLGHNFQGVIVFDECHKAKNLTMGNAGKSTKTGTTVLELQKLLPLARVVYASATGASEPKNMAYMTRLGLWGPGTAYAEFVDFVYAVERRGIGAMELVAMDMKLRGTYIARQLSFKDVTFHIQEVNMQPSFTNVYNQAAELWADISKKFTRACQLMNVDNRLQKIITCQFWCAHQRFFRNLCIASKVNTVVKMTRHAVRHGKAVVIGLQSTGESRTLENLERNNGKLTSFVSTSTMIIQSFVEKHFPAPRREAFIELLSTGEFVPETRSQPPRTKKPRPTNIDWMEDVDGGDSEDSDVEILQERWPPLPEESAKGHGRKRRGRPPTRTDKAERLTMQDRILMHLHGNMQAARQPEASEVDPSVPQQPKITERDVTRCILMKEKLLARVEELGRLLPPNTLDKLISKLGGTSKVAEMTGRRGRVVRLGRNDFRYESRVEEDISMDLVNYREKQRFMEGEKFVAIISEAASSGISLQSDKRVSNQRRRLHITLELPWSADRAIQQFGRTHRSNQVNSPEYVFVITNLAGERRFASTVAKRLESLGALTQGDRRATDARDLSQFNIDNSIGRHTLEHVMQQMAGDRQLTTKHIPDSFVGNFHEDCATALVGVGLLSMRQDNDRKTFTVEKDCNNITKFLNRILGCRVEIQNAIFKFFLGNMYSLITQMKRTGRYDLGILDLDAHGASVTSVKLMLFTREHATGTAATELHTVKVERGMSFEQALAKFHREAKDSYEGFYILKQKKRNKNTAVLCLNGQGPSTLVTRKESSTPSPVYLQLYRPNTGPQVKIENLASISLRYVLVSPEEAQEYWQHQYDICLDKCSHVFWSRLCPNPNSCEVGLRVRTYHVLSGLMLPIWGRIEKIIERNGRKIQIIRVKTDVNKKIVGTVVPSSVYNELVEDLSADSMVSSNQ</sequence>
<dbReference type="Gene3D" id="3.40.50.300">
    <property type="entry name" value="P-loop containing nucleotide triphosphate hydrolases"/>
    <property type="match status" value="1"/>
</dbReference>
<dbReference type="Pfam" id="PF13871">
    <property type="entry name" value="Helicase_C_4"/>
    <property type="match status" value="1"/>
</dbReference>
<name>A0AAU9FC24_DROMD</name>
<feature type="region of interest" description="Disordered" evidence="4">
    <location>
        <begin position="1407"/>
        <end position="1475"/>
    </location>
</feature>
<dbReference type="InterPro" id="IPR026937">
    <property type="entry name" value="SBNO_Helicase_C_dom"/>
</dbReference>
<dbReference type="InterPro" id="IPR026741">
    <property type="entry name" value="SNO"/>
</dbReference>
<dbReference type="GO" id="GO:0031490">
    <property type="term" value="F:chromatin DNA binding"/>
    <property type="evidence" value="ECO:0007669"/>
    <property type="project" value="TreeGrafter"/>
</dbReference>
<comment type="similarity">
    <text evidence="1">Belongs to the SBNO family.</text>
</comment>
<evidence type="ECO:0000256" key="4">
    <source>
        <dbReference type="SAM" id="MobiDB-lite"/>
    </source>
</evidence>
<dbReference type="SUPFAM" id="SSF52540">
    <property type="entry name" value="P-loop containing nucleoside triphosphate hydrolases"/>
    <property type="match status" value="2"/>
</dbReference>
<dbReference type="Pfam" id="PF25373">
    <property type="entry name" value="SBNO"/>
    <property type="match status" value="1"/>
</dbReference>
<dbReference type="Pfam" id="PF13872">
    <property type="entry name" value="AAA_34"/>
    <property type="match status" value="1"/>
</dbReference>
<dbReference type="InterPro" id="IPR039187">
    <property type="entry name" value="SNO_AAA"/>
</dbReference>
<dbReference type="PANTHER" id="PTHR12706:SF30">
    <property type="entry name" value="PROTEIN STRAWBERRY NOTCH-RELATED"/>
    <property type="match status" value="1"/>
</dbReference>
<evidence type="ECO:0000259" key="5">
    <source>
        <dbReference type="Pfam" id="PF13871"/>
    </source>
</evidence>
<keyword evidence="3" id="KW-0804">Transcription</keyword>
<gene>
    <name evidence="8" type="ORF">DMAD_11127</name>
</gene>
<feature type="domain" description="SBNO alpha/beta" evidence="7">
    <location>
        <begin position="1859"/>
        <end position="1984"/>
    </location>
</feature>
<feature type="compositionally biased region" description="Basic residues" evidence="4">
    <location>
        <begin position="1459"/>
        <end position="1468"/>
    </location>
</feature>
<organism evidence="8 9">
    <name type="scientific">Drosophila madeirensis</name>
    <name type="common">Fruit fly</name>
    <dbReference type="NCBI Taxonomy" id="30013"/>
    <lineage>
        <taxon>Eukaryota</taxon>
        <taxon>Metazoa</taxon>
        <taxon>Ecdysozoa</taxon>
        <taxon>Arthropoda</taxon>
        <taxon>Hexapoda</taxon>
        <taxon>Insecta</taxon>
        <taxon>Pterygota</taxon>
        <taxon>Neoptera</taxon>
        <taxon>Endopterygota</taxon>
        <taxon>Diptera</taxon>
        <taxon>Brachycera</taxon>
        <taxon>Muscomorpha</taxon>
        <taxon>Ephydroidea</taxon>
        <taxon>Drosophilidae</taxon>
        <taxon>Drosophila</taxon>
        <taxon>Sophophora</taxon>
    </lineage>
</organism>
<dbReference type="Proteomes" id="UP001500889">
    <property type="component" value="Chromosome U"/>
</dbReference>
<dbReference type="GO" id="GO:0005634">
    <property type="term" value="C:nucleus"/>
    <property type="evidence" value="ECO:0007669"/>
    <property type="project" value="TreeGrafter"/>
</dbReference>
<dbReference type="InterPro" id="IPR057332">
    <property type="entry name" value="SBNO_a/b_dom"/>
</dbReference>
<accession>A0AAU9FC24</accession>
<dbReference type="GO" id="GO:0042393">
    <property type="term" value="F:histone binding"/>
    <property type="evidence" value="ECO:0007669"/>
    <property type="project" value="TreeGrafter"/>
</dbReference>
<proteinExistence type="inferred from homology"/>
<evidence type="ECO:0000259" key="6">
    <source>
        <dbReference type="Pfam" id="PF13872"/>
    </source>
</evidence>
<feature type="compositionally biased region" description="Basic residues" evidence="4">
    <location>
        <begin position="15"/>
        <end position="24"/>
    </location>
</feature>